<dbReference type="SUPFAM" id="SSF52218">
    <property type="entry name" value="Flavoproteins"/>
    <property type="match status" value="1"/>
</dbReference>
<evidence type="ECO:0000256" key="3">
    <source>
        <dbReference type="ARBA" id="ARBA00022643"/>
    </source>
</evidence>
<dbReference type="EMBL" id="JAJAQI010000001">
    <property type="protein sequence ID" value="MCB4820254.1"/>
    <property type="molecule type" value="Genomic_DNA"/>
</dbReference>
<dbReference type="RefSeq" id="WP_226603218.1">
    <property type="nucleotide sequence ID" value="NZ_JAJAQI010000001.1"/>
</dbReference>
<name>A0A9X1L672_9PROT</name>
<feature type="domain" description="Flavodoxin-like" evidence="4">
    <location>
        <begin position="4"/>
        <end position="151"/>
    </location>
</feature>
<dbReference type="AlphaFoldDB" id="A0A9X1L672"/>
<dbReference type="Gene3D" id="3.40.50.360">
    <property type="match status" value="1"/>
</dbReference>
<evidence type="ECO:0000256" key="1">
    <source>
        <dbReference type="ARBA" id="ARBA00001917"/>
    </source>
</evidence>
<dbReference type="PANTHER" id="PTHR30546:SF23">
    <property type="entry name" value="FLAVOPROTEIN-LIKE PROTEIN YCP4-RELATED"/>
    <property type="match status" value="1"/>
</dbReference>
<dbReference type="InterPro" id="IPR008254">
    <property type="entry name" value="Flavodoxin/NO_synth"/>
</dbReference>
<reference evidence="5" key="1">
    <citation type="submission" date="2021-10" db="EMBL/GenBank/DDBJ databases">
        <title>Roseicella aerolatum sp. nov., isolated from aerosols of e-waste dismantling site.</title>
        <authorList>
            <person name="Qin T."/>
        </authorList>
    </citation>
    <scope>NUCLEOTIDE SEQUENCE</scope>
    <source>
        <strain evidence="5">GB24</strain>
    </source>
</reference>
<dbReference type="InterPro" id="IPR001226">
    <property type="entry name" value="Flavodoxin_CS"/>
</dbReference>
<evidence type="ECO:0000259" key="4">
    <source>
        <dbReference type="PROSITE" id="PS50902"/>
    </source>
</evidence>
<comment type="cofactor">
    <cofactor evidence="1">
        <name>FMN</name>
        <dbReference type="ChEBI" id="CHEBI:58210"/>
    </cofactor>
</comment>
<keyword evidence="6" id="KW-1185">Reference proteome</keyword>
<evidence type="ECO:0000256" key="2">
    <source>
        <dbReference type="ARBA" id="ARBA00022630"/>
    </source>
</evidence>
<dbReference type="InterPro" id="IPR029039">
    <property type="entry name" value="Flavoprotein-like_sf"/>
</dbReference>
<dbReference type="GO" id="GO:0009055">
    <property type="term" value="F:electron transfer activity"/>
    <property type="evidence" value="ECO:0007669"/>
    <property type="project" value="InterPro"/>
</dbReference>
<dbReference type="PROSITE" id="PS00201">
    <property type="entry name" value="FLAVODOXIN"/>
    <property type="match status" value="1"/>
</dbReference>
<keyword evidence="2" id="KW-0285">Flavoprotein</keyword>
<dbReference type="PROSITE" id="PS50902">
    <property type="entry name" value="FLAVODOXIN_LIKE"/>
    <property type="match status" value="1"/>
</dbReference>
<accession>A0A9X1L672</accession>
<dbReference type="GO" id="GO:0016020">
    <property type="term" value="C:membrane"/>
    <property type="evidence" value="ECO:0007669"/>
    <property type="project" value="TreeGrafter"/>
</dbReference>
<dbReference type="InterPro" id="IPR005025">
    <property type="entry name" value="FMN_Rdtase-like_dom"/>
</dbReference>
<protein>
    <submittedName>
        <fullName evidence="5">Flavodoxin family protein</fullName>
    </submittedName>
</protein>
<gene>
    <name evidence="5" type="ORF">LHA35_00735</name>
</gene>
<sequence length="190" mass="20087">MAKLAIVYHSGYGHTKRMADSVLAGAAGVPGAEARAIAIDPEGNLPDGGWEALAAANAIIFGAPTYMGGASWQFKKFADASSRPWFGQAWKDKLAAGFTNSASVNGDKFSTIQYFVTLAMQHGMLWVGTGMMPANRKESQRNDVNWVAGFTGALAQTPADAAVEEMPPGDLETARLFGARVAETAKRLFG</sequence>
<dbReference type="GO" id="GO:0003955">
    <property type="term" value="F:NAD(P)H dehydrogenase (quinone) activity"/>
    <property type="evidence" value="ECO:0007669"/>
    <property type="project" value="TreeGrafter"/>
</dbReference>
<evidence type="ECO:0000313" key="6">
    <source>
        <dbReference type="Proteomes" id="UP001139311"/>
    </source>
</evidence>
<dbReference type="PANTHER" id="PTHR30546">
    <property type="entry name" value="FLAVODOXIN-RELATED PROTEIN WRBA-RELATED"/>
    <property type="match status" value="1"/>
</dbReference>
<evidence type="ECO:0000313" key="5">
    <source>
        <dbReference type="EMBL" id="MCB4820254.1"/>
    </source>
</evidence>
<dbReference type="Pfam" id="PF03358">
    <property type="entry name" value="FMN_red"/>
    <property type="match status" value="1"/>
</dbReference>
<comment type="caution">
    <text evidence="5">The sequence shown here is derived from an EMBL/GenBank/DDBJ whole genome shotgun (WGS) entry which is preliminary data.</text>
</comment>
<dbReference type="Proteomes" id="UP001139311">
    <property type="component" value="Unassembled WGS sequence"/>
</dbReference>
<organism evidence="5 6">
    <name type="scientific">Roseicella aerolata</name>
    <dbReference type="NCBI Taxonomy" id="2883479"/>
    <lineage>
        <taxon>Bacteria</taxon>
        <taxon>Pseudomonadati</taxon>
        <taxon>Pseudomonadota</taxon>
        <taxon>Alphaproteobacteria</taxon>
        <taxon>Acetobacterales</taxon>
        <taxon>Roseomonadaceae</taxon>
        <taxon>Roseicella</taxon>
    </lineage>
</organism>
<dbReference type="GO" id="GO:0010181">
    <property type="term" value="F:FMN binding"/>
    <property type="evidence" value="ECO:0007669"/>
    <property type="project" value="InterPro"/>
</dbReference>
<keyword evidence="3" id="KW-0288">FMN</keyword>
<proteinExistence type="predicted"/>